<comment type="subcellular location">
    <subcellularLocation>
        <location evidence="1">Endoplasmic reticulum membrane</location>
    </subcellularLocation>
</comment>
<dbReference type="EMBL" id="ML014122">
    <property type="protein sequence ID" value="RKP03506.1"/>
    <property type="molecule type" value="Genomic_DNA"/>
</dbReference>
<proteinExistence type="predicted"/>
<dbReference type="Proteomes" id="UP000274922">
    <property type="component" value="Unassembled WGS sequence"/>
</dbReference>
<keyword evidence="6" id="KW-0445">Lipid transport</keyword>
<gene>
    <name evidence="11" type="ORF">CXG81DRAFT_6607</name>
</gene>
<reference evidence="12" key="1">
    <citation type="journal article" date="2018" name="Nat. Microbiol.">
        <title>Leveraging single-cell genomics to expand the fungal tree of life.</title>
        <authorList>
            <person name="Ahrendt S.R."/>
            <person name="Quandt C.A."/>
            <person name="Ciobanu D."/>
            <person name="Clum A."/>
            <person name="Salamov A."/>
            <person name="Andreopoulos B."/>
            <person name="Cheng J.F."/>
            <person name="Woyke T."/>
            <person name="Pelin A."/>
            <person name="Henrissat B."/>
            <person name="Reynolds N.K."/>
            <person name="Benny G.L."/>
            <person name="Smith M.E."/>
            <person name="James T.Y."/>
            <person name="Grigoriev I.V."/>
        </authorList>
    </citation>
    <scope>NUCLEOTIDE SEQUENCE [LARGE SCALE GENOMIC DNA]</scope>
    <source>
        <strain evidence="12">ATCC 52028</strain>
    </source>
</reference>
<evidence type="ECO:0000313" key="11">
    <source>
        <dbReference type="EMBL" id="RKP03506.1"/>
    </source>
</evidence>
<feature type="transmembrane region" description="Helical" evidence="9">
    <location>
        <begin position="20"/>
        <end position="39"/>
    </location>
</feature>
<dbReference type="AlphaFoldDB" id="A0A4P9XDC3"/>
<keyword evidence="3 9" id="KW-0812">Transmembrane</keyword>
<dbReference type="Pfam" id="PF10296">
    <property type="entry name" value="MMM1"/>
    <property type="match status" value="1"/>
</dbReference>
<dbReference type="GO" id="GO:0032865">
    <property type="term" value="C:ERMES complex"/>
    <property type="evidence" value="ECO:0007669"/>
    <property type="project" value="TreeGrafter"/>
</dbReference>
<keyword evidence="4" id="KW-0256">Endoplasmic reticulum</keyword>
<accession>A0A4P9XDC3</accession>
<dbReference type="GO" id="GO:0005789">
    <property type="term" value="C:endoplasmic reticulum membrane"/>
    <property type="evidence" value="ECO:0007669"/>
    <property type="project" value="UniProtKB-SubCell"/>
</dbReference>
<evidence type="ECO:0000256" key="2">
    <source>
        <dbReference type="ARBA" id="ARBA00022448"/>
    </source>
</evidence>
<evidence type="ECO:0000256" key="3">
    <source>
        <dbReference type="ARBA" id="ARBA00022692"/>
    </source>
</evidence>
<evidence type="ECO:0000256" key="1">
    <source>
        <dbReference type="ARBA" id="ARBA00004586"/>
    </source>
</evidence>
<dbReference type="InterPro" id="IPR031468">
    <property type="entry name" value="SMP_LBD"/>
</dbReference>
<dbReference type="GO" id="GO:0015914">
    <property type="term" value="P:phospholipid transport"/>
    <property type="evidence" value="ECO:0007669"/>
    <property type="project" value="TreeGrafter"/>
</dbReference>
<evidence type="ECO:0000256" key="4">
    <source>
        <dbReference type="ARBA" id="ARBA00022824"/>
    </source>
</evidence>
<keyword evidence="5 9" id="KW-1133">Transmembrane helix</keyword>
<keyword evidence="7" id="KW-0446">Lipid-binding</keyword>
<sequence>LDPTFLAAVNLASQEFIKGFIAGQLILGALFFGLIKFFLLRSGAETRRAVHKAQRMRNAAAAAPPDPTAPWGALTFDAAGHVVPKPGHASRGGPPLESCEWLNVLLAAVVRRYREDRAFMANLVRTLDTALNGPRAAAAASSPSTAVGRRPSYLGPILITHFHLGNAFPRFGAARVRYAEPNGALRVEMGFSYHDQIALGIDTQILLNWPHAMTASLPVSLGVRVVHLSGVIAVQMVTPPADAEDGEAPYLAVSVLDNDHLHVDFAFRSLLGHRTKVKDLAKLGEMLASKLRSIFREAIVEPRFHRIPLP</sequence>
<dbReference type="InterPro" id="IPR019411">
    <property type="entry name" value="MMM1_dom"/>
</dbReference>
<keyword evidence="12" id="KW-1185">Reference proteome</keyword>
<feature type="domain" description="SMP-LTD" evidence="10">
    <location>
        <begin position="95"/>
        <end position="310"/>
    </location>
</feature>
<dbReference type="PANTHER" id="PTHR13466:SF0">
    <property type="entry name" value="SMP-LTD DOMAIN-CONTAINING PROTEIN"/>
    <property type="match status" value="1"/>
</dbReference>
<dbReference type="GO" id="GO:1990456">
    <property type="term" value="P:mitochondrion-endoplasmic reticulum membrane tethering"/>
    <property type="evidence" value="ECO:0007669"/>
    <property type="project" value="TreeGrafter"/>
</dbReference>
<dbReference type="CDD" id="cd21671">
    <property type="entry name" value="SMP_Mmm1"/>
    <property type="match status" value="1"/>
</dbReference>
<dbReference type="GO" id="GO:0008289">
    <property type="term" value="F:lipid binding"/>
    <property type="evidence" value="ECO:0007669"/>
    <property type="project" value="UniProtKB-KW"/>
</dbReference>
<keyword evidence="2" id="KW-0813">Transport</keyword>
<feature type="non-terminal residue" evidence="11">
    <location>
        <position position="1"/>
    </location>
</feature>
<dbReference type="PROSITE" id="PS51847">
    <property type="entry name" value="SMP"/>
    <property type="match status" value="1"/>
</dbReference>
<evidence type="ECO:0000256" key="5">
    <source>
        <dbReference type="ARBA" id="ARBA00022989"/>
    </source>
</evidence>
<evidence type="ECO:0000256" key="7">
    <source>
        <dbReference type="ARBA" id="ARBA00023121"/>
    </source>
</evidence>
<name>A0A4P9XDC3_9FUNG</name>
<evidence type="ECO:0000256" key="9">
    <source>
        <dbReference type="SAM" id="Phobius"/>
    </source>
</evidence>
<dbReference type="OrthoDB" id="5599157at2759"/>
<dbReference type="PANTHER" id="PTHR13466">
    <property type="entry name" value="TEX2 PROTEIN-RELATED"/>
    <property type="match status" value="1"/>
</dbReference>
<evidence type="ECO:0000256" key="6">
    <source>
        <dbReference type="ARBA" id="ARBA00023055"/>
    </source>
</evidence>
<dbReference type="STRING" id="1555241.A0A4P9XDC3"/>
<organism evidence="11 12">
    <name type="scientific">Caulochytrium protostelioides</name>
    <dbReference type="NCBI Taxonomy" id="1555241"/>
    <lineage>
        <taxon>Eukaryota</taxon>
        <taxon>Fungi</taxon>
        <taxon>Fungi incertae sedis</taxon>
        <taxon>Chytridiomycota</taxon>
        <taxon>Chytridiomycota incertae sedis</taxon>
        <taxon>Chytridiomycetes</taxon>
        <taxon>Caulochytriales</taxon>
        <taxon>Caulochytriaceae</taxon>
        <taxon>Caulochytrium</taxon>
    </lineage>
</organism>
<protein>
    <recommendedName>
        <fullName evidence="10">SMP-LTD domain-containing protein</fullName>
    </recommendedName>
</protein>
<keyword evidence="8 9" id="KW-0472">Membrane</keyword>
<evidence type="ECO:0000256" key="8">
    <source>
        <dbReference type="ARBA" id="ARBA00023136"/>
    </source>
</evidence>
<feature type="non-terminal residue" evidence="11">
    <location>
        <position position="310"/>
    </location>
</feature>
<evidence type="ECO:0000313" key="12">
    <source>
        <dbReference type="Proteomes" id="UP000274922"/>
    </source>
</evidence>
<evidence type="ECO:0000259" key="10">
    <source>
        <dbReference type="PROSITE" id="PS51847"/>
    </source>
</evidence>